<reference evidence="1 2" key="1">
    <citation type="submission" date="2019-02" db="EMBL/GenBank/DDBJ databases">
        <authorList>
            <person name="Goldberg S.R."/>
            <person name="Haltli B.A."/>
            <person name="Correa H."/>
            <person name="Russell K.G."/>
        </authorList>
    </citation>
    <scope>NUCLEOTIDE SEQUENCE [LARGE SCALE GENOMIC DNA]</scope>
    <source>
        <strain evidence="1 2">JCM 16186</strain>
    </source>
</reference>
<dbReference type="InterPro" id="IPR010287">
    <property type="entry name" value="DUF892_YciF-like"/>
</dbReference>
<dbReference type="Gene3D" id="1.20.1260.10">
    <property type="match status" value="1"/>
</dbReference>
<accession>A0ABW9RMD5</accession>
<dbReference type="PANTHER" id="PTHR30565">
    <property type="entry name" value="PROTEIN YCIF"/>
    <property type="match status" value="1"/>
</dbReference>
<dbReference type="EMBL" id="SMLW01000424">
    <property type="protein sequence ID" value="MTI24514.1"/>
    <property type="molecule type" value="Genomic_DNA"/>
</dbReference>
<proteinExistence type="predicted"/>
<gene>
    <name evidence="1" type="ORF">E1163_06095</name>
</gene>
<name>A0ABW9RMD5_9BACT</name>
<evidence type="ECO:0000313" key="2">
    <source>
        <dbReference type="Proteomes" id="UP000798808"/>
    </source>
</evidence>
<protein>
    <submittedName>
        <fullName evidence="1">DUF892 family protein</fullName>
    </submittedName>
</protein>
<dbReference type="Proteomes" id="UP000798808">
    <property type="component" value="Unassembled WGS sequence"/>
</dbReference>
<evidence type="ECO:0000313" key="1">
    <source>
        <dbReference type="EMBL" id="MTI24514.1"/>
    </source>
</evidence>
<sequence>MDWNKTERKTDMKKITNMKDVMLQQIRSLYDADRTIYNSLPLLREKAYSQDLKEFIDEEMEEKLRQQHRMEIIFTILKEDTEGQIDDVMRCMAKSQKKLTSQCAGSELSDTMMIITGRAMATHQINGYQTAVTCAVSVGYPDITRLLRRALREEKGIEKKLGLLEELHLNSESLVRV</sequence>
<comment type="caution">
    <text evidence="1">The sequence shown here is derived from an EMBL/GenBank/DDBJ whole genome shotgun (WGS) entry which is preliminary data.</text>
</comment>
<keyword evidence="2" id="KW-1185">Reference proteome</keyword>
<dbReference type="PANTHER" id="PTHR30565:SF9">
    <property type="entry name" value="PROTEIN YCIF"/>
    <property type="match status" value="1"/>
</dbReference>
<dbReference type="Pfam" id="PF05974">
    <property type="entry name" value="DUF892"/>
    <property type="match status" value="1"/>
</dbReference>
<organism evidence="1 2">
    <name type="scientific">Fulvivirga kasyanovii</name>
    <dbReference type="NCBI Taxonomy" id="396812"/>
    <lineage>
        <taxon>Bacteria</taxon>
        <taxon>Pseudomonadati</taxon>
        <taxon>Bacteroidota</taxon>
        <taxon>Cytophagia</taxon>
        <taxon>Cytophagales</taxon>
        <taxon>Fulvivirgaceae</taxon>
        <taxon>Fulvivirga</taxon>
    </lineage>
</organism>
<dbReference type="SUPFAM" id="SSF47240">
    <property type="entry name" value="Ferritin-like"/>
    <property type="match status" value="1"/>
</dbReference>
<dbReference type="InterPro" id="IPR012347">
    <property type="entry name" value="Ferritin-like"/>
</dbReference>
<dbReference type="InterPro" id="IPR009078">
    <property type="entry name" value="Ferritin-like_SF"/>
</dbReference>
<dbReference type="InterPro" id="IPR047114">
    <property type="entry name" value="YciF"/>
</dbReference>